<protein>
    <submittedName>
        <fullName evidence="3">Universal stress protein</fullName>
    </submittedName>
</protein>
<reference evidence="3" key="1">
    <citation type="submission" date="2017-11" db="EMBL/GenBank/DDBJ databases">
        <authorList>
            <person name="Kajale S.C."/>
            <person name="Sharma A."/>
        </authorList>
    </citation>
    <scope>NUCLEOTIDE SEQUENCE</scope>
    <source>
        <strain evidence="3">LS1_42</strain>
    </source>
</reference>
<feature type="domain" description="UspA" evidence="2">
    <location>
        <begin position="1"/>
        <end position="145"/>
    </location>
</feature>
<gene>
    <name evidence="3" type="ORF">CV102_21975</name>
</gene>
<dbReference type="RefSeq" id="WP_148860142.1">
    <property type="nucleotide sequence ID" value="NZ_PHNJ01000017.1"/>
</dbReference>
<organism evidence="3 4">
    <name type="scientific">Natronococcus pandeyae</name>
    <dbReference type="NCBI Taxonomy" id="2055836"/>
    <lineage>
        <taxon>Archaea</taxon>
        <taxon>Methanobacteriati</taxon>
        <taxon>Methanobacteriota</taxon>
        <taxon>Stenosarchaea group</taxon>
        <taxon>Halobacteria</taxon>
        <taxon>Halobacteriales</taxon>
        <taxon>Natrialbaceae</taxon>
        <taxon>Natronococcus</taxon>
    </lineage>
</organism>
<dbReference type="CDD" id="cd00293">
    <property type="entry name" value="USP-like"/>
    <property type="match status" value="1"/>
</dbReference>
<sequence>MFQNILCPVDGSDAARNAADQAIEMATEIDASVHFLYVIESKPTFTRVGLAGLEDESVSEKYESHAEQTVRDLVHRADESGVEAVSAVKSGQPYAKIVEYAENNAIDVIVIGAHGYDWGGVSDAVLGSTTERVARRAPVSVLVAR</sequence>
<proteinExistence type="inferred from homology"/>
<dbReference type="PRINTS" id="PR01438">
    <property type="entry name" value="UNVRSLSTRESS"/>
</dbReference>
<dbReference type="InterPro" id="IPR014729">
    <property type="entry name" value="Rossmann-like_a/b/a_fold"/>
</dbReference>
<keyword evidence="4" id="KW-1185">Reference proteome</keyword>
<dbReference type="EMBL" id="PHNJ01000017">
    <property type="protein sequence ID" value="TYL36495.1"/>
    <property type="molecule type" value="Genomic_DNA"/>
</dbReference>
<evidence type="ECO:0000256" key="1">
    <source>
        <dbReference type="ARBA" id="ARBA00008791"/>
    </source>
</evidence>
<evidence type="ECO:0000313" key="4">
    <source>
        <dbReference type="Proteomes" id="UP000766904"/>
    </source>
</evidence>
<dbReference type="PANTHER" id="PTHR46268">
    <property type="entry name" value="STRESS RESPONSE PROTEIN NHAX"/>
    <property type="match status" value="1"/>
</dbReference>
<dbReference type="Gene3D" id="3.40.50.620">
    <property type="entry name" value="HUPs"/>
    <property type="match status" value="1"/>
</dbReference>
<name>A0A8J8Q3M0_9EURY</name>
<comment type="similarity">
    <text evidence="1">Belongs to the universal stress protein A family.</text>
</comment>
<dbReference type="Proteomes" id="UP000766904">
    <property type="component" value="Unassembled WGS sequence"/>
</dbReference>
<dbReference type="Pfam" id="PF00582">
    <property type="entry name" value="Usp"/>
    <property type="match status" value="1"/>
</dbReference>
<dbReference type="SUPFAM" id="SSF52402">
    <property type="entry name" value="Adenine nucleotide alpha hydrolases-like"/>
    <property type="match status" value="1"/>
</dbReference>
<dbReference type="OrthoDB" id="105697at2157"/>
<evidence type="ECO:0000259" key="2">
    <source>
        <dbReference type="Pfam" id="PF00582"/>
    </source>
</evidence>
<evidence type="ECO:0000313" key="3">
    <source>
        <dbReference type="EMBL" id="TYL36495.1"/>
    </source>
</evidence>
<accession>A0A8J8Q3M0</accession>
<dbReference type="PANTHER" id="PTHR46268:SF6">
    <property type="entry name" value="UNIVERSAL STRESS PROTEIN UP12"/>
    <property type="match status" value="1"/>
</dbReference>
<dbReference type="AlphaFoldDB" id="A0A8J8Q3M0"/>
<dbReference type="InterPro" id="IPR006015">
    <property type="entry name" value="Universal_stress_UspA"/>
</dbReference>
<comment type="caution">
    <text evidence="3">The sequence shown here is derived from an EMBL/GenBank/DDBJ whole genome shotgun (WGS) entry which is preliminary data.</text>
</comment>
<dbReference type="InterPro" id="IPR006016">
    <property type="entry name" value="UspA"/>
</dbReference>